<evidence type="ECO:0000313" key="19">
    <source>
        <dbReference type="Proteomes" id="UP001458880"/>
    </source>
</evidence>
<protein>
    <recommendedName>
        <fullName evidence="4">Syntaxin-18</fullName>
    </recommendedName>
</protein>
<comment type="similarity">
    <text evidence="3">Belongs to the syntaxin family.</text>
</comment>
<dbReference type="InterPro" id="IPR000727">
    <property type="entry name" value="T_SNARE_dom"/>
</dbReference>
<dbReference type="PROSITE" id="PS50192">
    <property type="entry name" value="T_SNARE"/>
    <property type="match status" value="1"/>
</dbReference>
<keyword evidence="12 16" id="KW-0472">Membrane</keyword>
<evidence type="ECO:0000256" key="7">
    <source>
        <dbReference type="ARBA" id="ARBA00022824"/>
    </source>
</evidence>
<keyword evidence="11 14" id="KW-0175">Coiled coil</keyword>
<keyword evidence="7" id="KW-0256">Endoplasmic reticulum</keyword>
<dbReference type="EMBL" id="JASPKY010000008">
    <property type="protein sequence ID" value="KAK9754361.1"/>
    <property type="molecule type" value="Genomic_DNA"/>
</dbReference>
<evidence type="ECO:0000256" key="2">
    <source>
        <dbReference type="ARBA" id="ARBA00004389"/>
    </source>
</evidence>
<evidence type="ECO:0000256" key="3">
    <source>
        <dbReference type="ARBA" id="ARBA00009063"/>
    </source>
</evidence>
<evidence type="ECO:0000256" key="10">
    <source>
        <dbReference type="ARBA" id="ARBA00022989"/>
    </source>
</evidence>
<dbReference type="PANTHER" id="PTHR15959">
    <property type="entry name" value="SYNTAXIN-18"/>
    <property type="match status" value="1"/>
</dbReference>
<feature type="region of interest" description="Disordered" evidence="15">
    <location>
        <begin position="166"/>
        <end position="198"/>
    </location>
</feature>
<keyword evidence="9" id="KW-0653">Protein transport</keyword>
<keyword evidence="6 16" id="KW-0812">Transmembrane</keyword>
<evidence type="ECO:0000256" key="8">
    <source>
        <dbReference type="ARBA" id="ARBA00022892"/>
    </source>
</evidence>
<gene>
    <name evidence="18" type="ORF">QE152_g1355</name>
</gene>
<dbReference type="InterPro" id="IPR019529">
    <property type="entry name" value="Syntaxin-18_N"/>
</dbReference>
<feature type="compositionally biased region" description="Basic and acidic residues" evidence="15">
    <location>
        <begin position="166"/>
        <end position="186"/>
    </location>
</feature>
<comment type="subcellular location">
    <subcellularLocation>
        <location evidence="13">Endomembrane system</location>
        <topology evidence="13">Single-pass type IV membrane protein</topology>
    </subcellularLocation>
    <subcellularLocation>
        <location evidence="2">Endoplasmic reticulum membrane</location>
        <topology evidence="2">Single-pass membrane protein</topology>
    </subcellularLocation>
</comment>
<dbReference type="Pfam" id="PF10496">
    <property type="entry name" value="Syntaxin-18_N"/>
    <property type="match status" value="1"/>
</dbReference>
<name>A0AAW1NAT2_POPJA</name>
<accession>A0AAW1NAT2</accession>
<proteinExistence type="inferred from homology"/>
<comment type="function">
    <text evidence="1">Syntaxin that may be involved in targeting and fusion of Golgi-derived retrograde transport vesicles with the ER.</text>
</comment>
<keyword evidence="10 16" id="KW-1133">Transmembrane helix</keyword>
<dbReference type="GO" id="GO:0005789">
    <property type="term" value="C:endoplasmic reticulum membrane"/>
    <property type="evidence" value="ECO:0007669"/>
    <property type="project" value="UniProtKB-SubCell"/>
</dbReference>
<evidence type="ECO:0000256" key="4">
    <source>
        <dbReference type="ARBA" id="ARBA00019409"/>
    </source>
</evidence>
<feature type="coiled-coil region" evidence="14">
    <location>
        <begin position="207"/>
        <end position="234"/>
    </location>
</feature>
<sequence>MDITILFKACVKTVRTTNKNLDLKDTKTGILKLTHKDANLKKAKDILKDISNLQQFFLENKFAYLNVINYLSTTKTMVEADKEQIDTEAQKIINLCTNNISVYRADLLKNVKSKQLEEHYRNVLASLEAYLKSVSKMYAEAKAIRVKKVIETHKLSKLETINVKREKSSDIIPKDDKKQSAPEKEVIVPPSPPPAENVEEELSPEEIQMFESENEHLYNELNSLSDEVKHMESKVVHIAELQELFTQKVLQQEKDIERISTTVSNTTDDMKLANEQIKQAIQRNAGLRVWVLFFLLVMSFSLLFLDWYND</sequence>
<evidence type="ECO:0000256" key="5">
    <source>
        <dbReference type="ARBA" id="ARBA00022448"/>
    </source>
</evidence>
<evidence type="ECO:0000256" key="9">
    <source>
        <dbReference type="ARBA" id="ARBA00022927"/>
    </source>
</evidence>
<dbReference type="Gene3D" id="1.20.5.110">
    <property type="match status" value="1"/>
</dbReference>
<evidence type="ECO:0000256" key="6">
    <source>
        <dbReference type="ARBA" id="ARBA00022692"/>
    </source>
</evidence>
<keyword evidence="5" id="KW-0813">Transport</keyword>
<organism evidence="18 19">
    <name type="scientific">Popillia japonica</name>
    <name type="common">Japanese beetle</name>
    <dbReference type="NCBI Taxonomy" id="7064"/>
    <lineage>
        <taxon>Eukaryota</taxon>
        <taxon>Metazoa</taxon>
        <taxon>Ecdysozoa</taxon>
        <taxon>Arthropoda</taxon>
        <taxon>Hexapoda</taxon>
        <taxon>Insecta</taxon>
        <taxon>Pterygota</taxon>
        <taxon>Neoptera</taxon>
        <taxon>Endopterygota</taxon>
        <taxon>Coleoptera</taxon>
        <taxon>Polyphaga</taxon>
        <taxon>Scarabaeiformia</taxon>
        <taxon>Scarabaeidae</taxon>
        <taxon>Rutelinae</taxon>
        <taxon>Popillia</taxon>
    </lineage>
</organism>
<evidence type="ECO:0000259" key="17">
    <source>
        <dbReference type="PROSITE" id="PS50192"/>
    </source>
</evidence>
<evidence type="ECO:0000256" key="14">
    <source>
        <dbReference type="SAM" id="Coils"/>
    </source>
</evidence>
<dbReference type="Proteomes" id="UP001458880">
    <property type="component" value="Unassembled WGS sequence"/>
</dbReference>
<evidence type="ECO:0000256" key="11">
    <source>
        <dbReference type="ARBA" id="ARBA00023054"/>
    </source>
</evidence>
<evidence type="ECO:0000256" key="15">
    <source>
        <dbReference type="SAM" id="MobiDB-lite"/>
    </source>
</evidence>
<dbReference type="GO" id="GO:0006890">
    <property type="term" value="P:retrograde vesicle-mediated transport, Golgi to endoplasmic reticulum"/>
    <property type="evidence" value="ECO:0007669"/>
    <property type="project" value="TreeGrafter"/>
</dbReference>
<dbReference type="PANTHER" id="PTHR15959:SF0">
    <property type="entry name" value="SYNTAXIN-18"/>
    <property type="match status" value="1"/>
</dbReference>
<evidence type="ECO:0000256" key="13">
    <source>
        <dbReference type="ARBA" id="ARBA00046280"/>
    </source>
</evidence>
<dbReference type="SUPFAM" id="SSF58038">
    <property type="entry name" value="SNARE fusion complex"/>
    <property type="match status" value="1"/>
</dbReference>
<keyword evidence="19" id="KW-1185">Reference proteome</keyword>
<dbReference type="GO" id="GO:0015031">
    <property type="term" value="P:protein transport"/>
    <property type="evidence" value="ECO:0007669"/>
    <property type="project" value="UniProtKB-KW"/>
</dbReference>
<evidence type="ECO:0000256" key="1">
    <source>
        <dbReference type="ARBA" id="ARBA00003746"/>
    </source>
</evidence>
<feature type="domain" description="T-SNARE coiled-coil homology" evidence="17">
    <location>
        <begin position="218"/>
        <end position="280"/>
    </location>
</feature>
<dbReference type="FunFam" id="1.20.5.110:FF:000015">
    <property type="entry name" value="Syntaxin-18, putative"/>
    <property type="match status" value="1"/>
</dbReference>
<evidence type="ECO:0000256" key="12">
    <source>
        <dbReference type="ARBA" id="ARBA00023136"/>
    </source>
</evidence>
<comment type="caution">
    <text evidence="18">The sequence shown here is derived from an EMBL/GenBank/DDBJ whole genome shotgun (WGS) entry which is preliminary data.</text>
</comment>
<evidence type="ECO:0000256" key="16">
    <source>
        <dbReference type="SAM" id="Phobius"/>
    </source>
</evidence>
<reference evidence="18 19" key="1">
    <citation type="journal article" date="2024" name="BMC Genomics">
        <title>De novo assembly and annotation of Popillia japonica's genome with initial clues to its potential as an invasive pest.</title>
        <authorList>
            <person name="Cucini C."/>
            <person name="Boschi S."/>
            <person name="Funari R."/>
            <person name="Cardaioli E."/>
            <person name="Iannotti N."/>
            <person name="Marturano G."/>
            <person name="Paoli F."/>
            <person name="Bruttini M."/>
            <person name="Carapelli A."/>
            <person name="Frati F."/>
            <person name="Nardi F."/>
        </authorList>
    </citation>
    <scope>NUCLEOTIDE SEQUENCE [LARGE SCALE GENOMIC DNA]</scope>
    <source>
        <strain evidence="18">DMR45628</strain>
    </source>
</reference>
<dbReference type="GO" id="GO:0031201">
    <property type="term" value="C:SNARE complex"/>
    <property type="evidence" value="ECO:0007669"/>
    <property type="project" value="TreeGrafter"/>
</dbReference>
<evidence type="ECO:0000313" key="18">
    <source>
        <dbReference type="EMBL" id="KAK9754361.1"/>
    </source>
</evidence>
<keyword evidence="8" id="KW-0931">ER-Golgi transport</keyword>
<feature type="transmembrane region" description="Helical" evidence="16">
    <location>
        <begin position="287"/>
        <end position="308"/>
    </location>
</feature>
<dbReference type="AlphaFoldDB" id="A0AAW1NAT2"/>